<gene>
    <name evidence="2" type="ORF">K491DRAFT_755117</name>
</gene>
<dbReference type="OrthoDB" id="3759689at2759"/>
<evidence type="ECO:0000256" key="1">
    <source>
        <dbReference type="SAM" id="SignalP"/>
    </source>
</evidence>
<evidence type="ECO:0000313" key="3">
    <source>
        <dbReference type="Proteomes" id="UP000799324"/>
    </source>
</evidence>
<dbReference type="EMBL" id="MU004304">
    <property type="protein sequence ID" value="KAF2659812.1"/>
    <property type="molecule type" value="Genomic_DNA"/>
</dbReference>
<protein>
    <submittedName>
        <fullName evidence="2">Uncharacterized protein</fullName>
    </submittedName>
</protein>
<dbReference type="InterPro" id="IPR025649">
    <property type="entry name" value="DUF4360"/>
</dbReference>
<evidence type="ECO:0000313" key="2">
    <source>
        <dbReference type="EMBL" id="KAF2659812.1"/>
    </source>
</evidence>
<proteinExistence type="predicted"/>
<organism evidence="2 3">
    <name type="scientific">Lophiostoma macrostomum CBS 122681</name>
    <dbReference type="NCBI Taxonomy" id="1314788"/>
    <lineage>
        <taxon>Eukaryota</taxon>
        <taxon>Fungi</taxon>
        <taxon>Dikarya</taxon>
        <taxon>Ascomycota</taxon>
        <taxon>Pezizomycotina</taxon>
        <taxon>Dothideomycetes</taxon>
        <taxon>Pleosporomycetidae</taxon>
        <taxon>Pleosporales</taxon>
        <taxon>Lophiostomataceae</taxon>
        <taxon>Lophiostoma</taxon>
    </lineage>
</organism>
<dbReference type="Proteomes" id="UP000799324">
    <property type="component" value="Unassembled WGS sequence"/>
</dbReference>
<dbReference type="Pfam" id="PF14273">
    <property type="entry name" value="DUF4360"/>
    <property type="match status" value="1"/>
</dbReference>
<sequence length="215" mass="22028">MRPTTALLSLAIATTIRALPAPAPPSAAAALDIKNISYWGSACPTSGLSATLGAVDNTTGLAPLSFELANFLPALGSFGSSLRMCSIVSFVSVSSGWTVSVNSKGTNARGRADVPGNATMYLRSSYAFASSAEVQSVNMLDVPGPLTGPFAKLLAPSAGDKGIVAPCGGGELDIEFQARAVENDGVKEMAEGVWTGRAVNETSWVLSTDVQVVRC</sequence>
<feature type="chain" id="PRO_5025452233" evidence="1">
    <location>
        <begin position="19"/>
        <end position="215"/>
    </location>
</feature>
<keyword evidence="3" id="KW-1185">Reference proteome</keyword>
<dbReference type="AlphaFoldDB" id="A0A6A6TJ99"/>
<feature type="signal peptide" evidence="1">
    <location>
        <begin position="1"/>
        <end position="18"/>
    </location>
</feature>
<reference evidence="2" key="1">
    <citation type="journal article" date="2020" name="Stud. Mycol.">
        <title>101 Dothideomycetes genomes: a test case for predicting lifestyles and emergence of pathogens.</title>
        <authorList>
            <person name="Haridas S."/>
            <person name="Albert R."/>
            <person name="Binder M."/>
            <person name="Bloem J."/>
            <person name="Labutti K."/>
            <person name="Salamov A."/>
            <person name="Andreopoulos B."/>
            <person name="Baker S."/>
            <person name="Barry K."/>
            <person name="Bills G."/>
            <person name="Bluhm B."/>
            <person name="Cannon C."/>
            <person name="Castanera R."/>
            <person name="Culley D."/>
            <person name="Daum C."/>
            <person name="Ezra D."/>
            <person name="Gonzalez J."/>
            <person name="Henrissat B."/>
            <person name="Kuo A."/>
            <person name="Liang C."/>
            <person name="Lipzen A."/>
            <person name="Lutzoni F."/>
            <person name="Magnuson J."/>
            <person name="Mondo S."/>
            <person name="Nolan M."/>
            <person name="Ohm R."/>
            <person name="Pangilinan J."/>
            <person name="Park H.-J."/>
            <person name="Ramirez L."/>
            <person name="Alfaro M."/>
            <person name="Sun H."/>
            <person name="Tritt A."/>
            <person name="Yoshinaga Y."/>
            <person name="Zwiers L.-H."/>
            <person name="Turgeon B."/>
            <person name="Goodwin S."/>
            <person name="Spatafora J."/>
            <person name="Crous P."/>
            <person name="Grigoriev I."/>
        </authorList>
    </citation>
    <scope>NUCLEOTIDE SEQUENCE</scope>
    <source>
        <strain evidence="2">CBS 122681</strain>
    </source>
</reference>
<accession>A0A6A6TJ99</accession>
<name>A0A6A6TJ99_9PLEO</name>
<keyword evidence="1" id="KW-0732">Signal</keyword>